<gene>
    <name evidence="1" type="ORF">BHM03_00017743</name>
</gene>
<dbReference type="AlphaFoldDB" id="A0A444F493"/>
<reference evidence="1" key="1">
    <citation type="journal article" date="2018" name="Data Brief">
        <title>Genome sequence data from 17 accessions of Ensete ventricosum, a staple food crop for millions in Ethiopia.</title>
        <authorList>
            <person name="Yemataw Z."/>
            <person name="Muzemil S."/>
            <person name="Ambachew D."/>
            <person name="Tripathi L."/>
            <person name="Tesfaye K."/>
            <person name="Chala A."/>
            <person name="Farbos A."/>
            <person name="O'Neill P."/>
            <person name="Moore K."/>
            <person name="Grant M."/>
            <person name="Studholme D.J."/>
        </authorList>
    </citation>
    <scope>NUCLEOTIDE SEQUENCE [LARGE SCALE GENOMIC DNA]</scope>
    <source>
        <tissue evidence="1">Leaf</tissue>
    </source>
</reference>
<name>A0A444F493_ENSVE</name>
<proteinExistence type="predicted"/>
<sequence length="464" mass="51841">MMGYLFLGMRTRVACKLLSSSRGFHLQSKVPREFHLLGRKQLSVASIFYLYRHIRWWMKMQISSFAKCIPGHIRGPLPNPRKLYGFSGFCHNGTRCMNGLGVSWKHCSVSPTYVESGRIEFLRVREDICVMVHRYDHFGSYHALPVKCTRCETPESVLQQRVRTYSEILQSMGVVSQELDEPRKCSGGSIMACNEQSQHVVLQLCVGQLICIITTILFFFAVLSQEGLQEIVVLVFAVPPPGDHRVQHRVHSVPSLCHSSTTSIIIVWFSCCLNIPRVMCITCIPRWNVVPGILRGKEAKVDDISLKFARNSSCSPPAGSKLIIMLLITLRVNCHRERTRNLEGESQVSVLAHQSSWLTVDASSRTNTGPPGHPSSVLIAQSSMNRKCRLSESTDRGSAINRRSCLCSSPAVVSKLVGPRTCLPAYDRLRLTLPSFPDNKILLASLPVTKTVGLPKMLVLNTLP</sequence>
<accession>A0A444F493</accession>
<dbReference type="Proteomes" id="UP000290560">
    <property type="component" value="Unassembled WGS sequence"/>
</dbReference>
<organism evidence="1">
    <name type="scientific">Ensete ventricosum</name>
    <name type="common">Abyssinian banana</name>
    <name type="synonym">Musa ensete</name>
    <dbReference type="NCBI Taxonomy" id="4639"/>
    <lineage>
        <taxon>Eukaryota</taxon>
        <taxon>Viridiplantae</taxon>
        <taxon>Streptophyta</taxon>
        <taxon>Embryophyta</taxon>
        <taxon>Tracheophyta</taxon>
        <taxon>Spermatophyta</taxon>
        <taxon>Magnoliopsida</taxon>
        <taxon>Liliopsida</taxon>
        <taxon>Zingiberales</taxon>
        <taxon>Musaceae</taxon>
        <taxon>Ensete</taxon>
    </lineage>
</organism>
<evidence type="ECO:0000313" key="1">
    <source>
        <dbReference type="EMBL" id="RZR72848.1"/>
    </source>
</evidence>
<dbReference type="EMBL" id="KV875765">
    <property type="protein sequence ID" value="RZR72848.1"/>
    <property type="molecule type" value="Genomic_DNA"/>
</dbReference>
<protein>
    <submittedName>
        <fullName evidence="1">Uncharacterized protein</fullName>
    </submittedName>
</protein>